<feature type="binding site" evidence="10">
    <location>
        <position position="43"/>
    </location>
    <ligand>
        <name>Mn(2+)</name>
        <dbReference type="ChEBI" id="CHEBI:29035"/>
        <label>2</label>
    </ligand>
</feature>
<evidence type="ECO:0000256" key="5">
    <source>
        <dbReference type="ARBA" id="ARBA00022723"/>
    </source>
</evidence>
<keyword evidence="8 10" id="KW-0472">Membrane</keyword>
<evidence type="ECO:0000256" key="7">
    <source>
        <dbReference type="ARBA" id="ARBA00023098"/>
    </source>
</evidence>
<protein>
    <recommendedName>
        <fullName evidence="10">UDP-2,3-diacylglucosamine hydrolase</fullName>
        <ecNumber evidence="10">3.6.1.54</ecNumber>
    </recommendedName>
    <alternativeName>
        <fullName evidence="10">UDP-2,3-diacylglucosamine diphosphatase</fullName>
    </alternativeName>
</protein>
<feature type="domain" description="Calcineurin-like phosphoesterase" evidence="11">
    <location>
        <begin position="5"/>
        <end position="201"/>
    </location>
</feature>
<comment type="cofactor">
    <cofactor evidence="10">
        <name>Mn(2+)</name>
        <dbReference type="ChEBI" id="CHEBI:29035"/>
    </cofactor>
    <text evidence="10">Binds 2 Mn(2+) ions per subunit in a binuclear metal center.</text>
</comment>
<dbReference type="InterPro" id="IPR004843">
    <property type="entry name" value="Calcineurin-like_PHP"/>
</dbReference>
<evidence type="ECO:0000259" key="11">
    <source>
        <dbReference type="Pfam" id="PF00149"/>
    </source>
</evidence>
<comment type="pathway">
    <text evidence="10">Glycolipid biosynthesis; lipid IV(A) biosynthesis; lipid IV(A) from (3R)-3-hydroxytetradecanoyl-[acyl-carrier-protein] and UDP-N-acetyl-alpha-D-glucosamine: step 4/6.</text>
</comment>
<gene>
    <name evidence="10" type="primary">lpxH</name>
    <name evidence="12" type="ORF">A1359_04425</name>
</gene>
<keyword evidence="5 10" id="KW-0479">Metal-binding</keyword>
<dbReference type="AlphaFoldDB" id="A0A177NL16"/>
<dbReference type="UniPathway" id="UPA00359">
    <property type="reaction ID" value="UER00480"/>
</dbReference>
<dbReference type="GO" id="GO:0008758">
    <property type="term" value="F:UDP-2,3-diacylglucosamine hydrolase activity"/>
    <property type="evidence" value="ECO:0007669"/>
    <property type="project" value="UniProtKB-UniRule"/>
</dbReference>
<evidence type="ECO:0000313" key="13">
    <source>
        <dbReference type="Proteomes" id="UP000078476"/>
    </source>
</evidence>
<evidence type="ECO:0000256" key="9">
    <source>
        <dbReference type="ARBA" id="ARBA00023211"/>
    </source>
</evidence>
<dbReference type="Pfam" id="PF00149">
    <property type="entry name" value="Metallophos"/>
    <property type="match status" value="1"/>
</dbReference>
<evidence type="ECO:0000256" key="1">
    <source>
        <dbReference type="ARBA" id="ARBA00022475"/>
    </source>
</evidence>
<dbReference type="InterPro" id="IPR043461">
    <property type="entry name" value="LpxH-like"/>
</dbReference>
<dbReference type="GO" id="GO:0009245">
    <property type="term" value="P:lipid A biosynthetic process"/>
    <property type="evidence" value="ECO:0007669"/>
    <property type="project" value="UniProtKB-UniRule"/>
</dbReference>
<sequence length="241" mass="27855">MKQDILFISDLHLSLEKPEITRRFVDFLQQRARQAEALYILGDLFDAWIGDDDNTPPNKSVKNALKQLSASGTKVFLLQGNRDFLLGQRFCDETGIILLDEFAVIELSGQPTLLTHGDLLCSDDLAYQAFRLKSRSPEWQQNVLSKPLWLRLLAARWYRLRSYFHKRKKNQDIMDVNQKTVLETLRKFECRTLIHGHTHRPATHIVSIDGHAGQRIVLADWKKHSGECLCWDGAVFLRESL</sequence>
<name>A0A177NL16_9GAMM</name>
<organism evidence="12 13">
    <name type="scientific">Methylomonas lenta</name>
    <dbReference type="NCBI Taxonomy" id="980561"/>
    <lineage>
        <taxon>Bacteria</taxon>
        <taxon>Pseudomonadati</taxon>
        <taxon>Pseudomonadota</taxon>
        <taxon>Gammaproteobacteria</taxon>
        <taxon>Methylococcales</taxon>
        <taxon>Methylococcaceae</taxon>
        <taxon>Methylomonas</taxon>
    </lineage>
</organism>
<accession>A0A177NL16</accession>
<keyword evidence="1 10" id="KW-1003">Cell membrane</keyword>
<dbReference type="PANTHER" id="PTHR34990">
    <property type="entry name" value="UDP-2,3-DIACYLGLUCOSAMINE HYDROLASE-RELATED"/>
    <property type="match status" value="1"/>
</dbReference>
<dbReference type="PANTHER" id="PTHR34990:SF1">
    <property type="entry name" value="UDP-2,3-DIACYLGLUCOSAMINE HYDROLASE"/>
    <property type="match status" value="1"/>
</dbReference>
<dbReference type="GO" id="GO:0005737">
    <property type="term" value="C:cytoplasm"/>
    <property type="evidence" value="ECO:0007669"/>
    <property type="project" value="InterPro"/>
</dbReference>
<keyword evidence="9 10" id="KW-0464">Manganese</keyword>
<dbReference type="RefSeq" id="WP_066978925.1">
    <property type="nucleotide sequence ID" value="NZ_LUUI01000076.1"/>
</dbReference>
<evidence type="ECO:0000256" key="10">
    <source>
        <dbReference type="HAMAP-Rule" id="MF_00575"/>
    </source>
</evidence>
<feature type="binding site" evidence="10">
    <location>
        <position position="197"/>
    </location>
    <ligand>
        <name>Mn(2+)</name>
        <dbReference type="ChEBI" id="CHEBI:29035"/>
        <label>2</label>
    </ligand>
</feature>
<dbReference type="NCBIfam" id="NF003743">
    <property type="entry name" value="PRK05340.1"/>
    <property type="match status" value="1"/>
</dbReference>
<dbReference type="Gene3D" id="3.60.21.10">
    <property type="match status" value="1"/>
</dbReference>
<comment type="catalytic activity">
    <reaction evidence="10">
        <text>UDP-2-N,3-O-bis[(3R)-3-hydroxytetradecanoyl]-alpha-D-glucosamine + H2O = 2-N,3-O-bis[(3R)-3-hydroxytetradecanoyl]-alpha-D-glucosaminyl 1-phosphate + UMP + 2 H(+)</text>
        <dbReference type="Rhea" id="RHEA:25213"/>
        <dbReference type="ChEBI" id="CHEBI:15377"/>
        <dbReference type="ChEBI" id="CHEBI:15378"/>
        <dbReference type="ChEBI" id="CHEBI:57865"/>
        <dbReference type="ChEBI" id="CHEBI:57957"/>
        <dbReference type="ChEBI" id="CHEBI:78847"/>
        <dbReference type="EC" id="3.6.1.54"/>
    </reaction>
</comment>
<feature type="binding site" evidence="10">
    <location>
        <position position="12"/>
    </location>
    <ligand>
        <name>Mn(2+)</name>
        <dbReference type="ChEBI" id="CHEBI:29035"/>
        <label>1</label>
    </ligand>
</feature>
<feature type="binding site" evidence="10">
    <location>
        <position position="10"/>
    </location>
    <ligand>
        <name>Mn(2+)</name>
        <dbReference type="ChEBI" id="CHEBI:29035"/>
        <label>1</label>
    </ligand>
</feature>
<dbReference type="InterPro" id="IPR010138">
    <property type="entry name" value="UDP-diacylglucosamine_Hdrlase"/>
</dbReference>
<feature type="binding site" evidence="10">
    <location>
        <position position="124"/>
    </location>
    <ligand>
        <name>substrate</name>
    </ligand>
</feature>
<evidence type="ECO:0000256" key="6">
    <source>
        <dbReference type="ARBA" id="ARBA00022801"/>
    </source>
</evidence>
<keyword evidence="6 10" id="KW-0378">Hydrolase</keyword>
<dbReference type="EC" id="3.6.1.54" evidence="10"/>
<feature type="binding site" evidence="10">
    <location>
        <position position="81"/>
    </location>
    <ligand>
        <name>Mn(2+)</name>
        <dbReference type="ChEBI" id="CHEBI:29035"/>
        <label>2</label>
    </ligand>
</feature>
<dbReference type="GO" id="GO:0019897">
    <property type="term" value="C:extrinsic component of plasma membrane"/>
    <property type="evidence" value="ECO:0007669"/>
    <property type="project" value="UniProtKB-UniRule"/>
</dbReference>
<comment type="function">
    <text evidence="10">Hydrolyzes the pyrophosphate bond of UDP-2,3-diacylglucosamine to yield 2,3-diacylglucosamine 1-phosphate (lipid X) and UMP by catalyzing the attack of water at the alpha-P atom. Involved in the biosynthesis of lipid A, a phosphorylated glycolipid that anchors the lipopolysaccharide to the outer membrane of the cell.</text>
</comment>
<dbReference type="InterPro" id="IPR029052">
    <property type="entry name" value="Metallo-depent_PP-like"/>
</dbReference>
<feature type="binding site" evidence="10">
    <location>
        <begin position="81"/>
        <end position="82"/>
    </location>
    <ligand>
        <name>substrate</name>
    </ligand>
</feature>
<feature type="binding site" evidence="10">
    <location>
        <position position="116"/>
    </location>
    <ligand>
        <name>Mn(2+)</name>
        <dbReference type="ChEBI" id="CHEBI:29035"/>
        <label>2</label>
    </ligand>
</feature>
<feature type="binding site" evidence="10">
    <location>
        <position position="169"/>
    </location>
    <ligand>
        <name>substrate</name>
    </ligand>
</feature>
<dbReference type="Proteomes" id="UP000078476">
    <property type="component" value="Unassembled WGS sequence"/>
</dbReference>
<dbReference type="STRING" id="980561.A1359_04425"/>
<keyword evidence="3 10" id="KW-0997">Cell inner membrane</keyword>
<feature type="binding site" evidence="10">
    <location>
        <position position="197"/>
    </location>
    <ligand>
        <name>substrate</name>
    </ligand>
</feature>
<keyword evidence="7 10" id="KW-0443">Lipid metabolism</keyword>
<feature type="binding site" evidence="10">
    <location>
        <position position="166"/>
    </location>
    <ligand>
        <name>substrate</name>
    </ligand>
</feature>
<keyword evidence="13" id="KW-1185">Reference proteome</keyword>
<dbReference type="CDD" id="cd07398">
    <property type="entry name" value="MPP_YbbF-LpxH"/>
    <property type="match status" value="1"/>
</dbReference>
<feature type="binding site" evidence="10">
    <location>
        <position position="43"/>
    </location>
    <ligand>
        <name>Mn(2+)</name>
        <dbReference type="ChEBI" id="CHEBI:29035"/>
        <label>1</label>
    </ligand>
</feature>
<keyword evidence="4 10" id="KW-0441">Lipid A biosynthesis</keyword>
<comment type="subcellular location">
    <subcellularLocation>
        <location evidence="10">Cell inner membrane</location>
        <topology evidence="10">Peripheral membrane protein</topology>
        <orientation evidence="10">Cytoplasmic side</orientation>
    </subcellularLocation>
</comment>
<keyword evidence="2 10" id="KW-0444">Lipid biosynthesis</keyword>
<dbReference type="NCBIfam" id="TIGR01854">
    <property type="entry name" value="lipid_A_lpxH"/>
    <property type="match status" value="1"/>
</dbReference>
<dbReference type="HAMAP" id="MF_00575">
    <property type="entry name" value="LpxH"/>
    <property type="match status" value="1"/>
</dbReference>
<dbReference type="GO" id="GO:0030145">
    <property type="term" value="F:manganese ion binding"/>
    <property type="evidence" value="ECO:0007669"/>
    <property type="project" value="UniProtKB-UniRule"/>
</dbReference>
<comment type="similarity">
    <text evidence="10">Belongs to the LpxH family.</text>
</comment>
<evidence type="ECO:0000256" key="3">
    <source>
        <dbReference type="ARBA" id="ARBA00022519"/>
    </source>
</evidence>
<feature type="binding site" evidence="10">
    <location>
        <position position="162"/>
    </location>
    <ligand>
        <name>substrate</name>
    </ligand>
</feature>
<proteinExistence type="inferred from homology"/>
<dbReference type="SUPFAM" id="SSF56300">
    <property type="entry name" value="Metallo-dependent phosphatases"/>
    <property type="match status" value="1"/>
</dbReference>
<dbReference type="EMBL" id="LUUI01000076">
    <property type="protein sequence ID" value="OAI18816.1"/>
    <property type="molecule type" value="Genomic_DNA"/>
</dbReference>
<evidence type="ECO:0000256" key="4">
    <source>
        <dbReference type="ARBA" id="ARBA00022556"/>
    </source>
</evidence>
<reference evidence="12 13" key="1">
    <citation type="submission" date="2016-03" db="EMBL/GenBank/DDBJ databases">
        <authorList>
            <person name="Ploux O."/>
        </authorList>
    </citation>
    <scope>NUCLEOTIDE SEQUENCE [LARGE SCALE GENOMIC DNA]</scope>
    <source>
        <strain evidence="12 13">R-45370</strain>
    </source>
</reference>
<feature type="binding site" evidence="10">
    <location>
        <position position="199"/>
    </location>
    <ligand>
        <name>Mn(2+)</name>
        <dbReference type="ChEBI" id="CHEBI:29035"/>
        <label>1</label>
    </ligand>
</feature>
<comment type="caution">
    <text evidence="12">The sequence shown here is derived from an EMBL/GenBank/DDBJ whole genome shotgun (WGS) entry which is preliminary data.</text>
</comment>
<evidence type="ECO:0000256" key="2">
    <source>
        <dbReference type="ARBA" id="ARBA00022516"/>
    </source>
</evidence>
<evidence type="ECO:0000256" key="8">
    <source>
        <dbReference type="ARBA" id="ARBA00023136"/>
    </source>
</evidence>
<evidence type="ECO:0000313" key="12">
    <source>
        <dbReference type="EMBL" id="OAI18816.1"/>
    </source>
</evidence>
<dbReference type="OrthoDB" id="9783283at2"/>